<dbReference type="eggNOG" id="KOG0895">
    <property type="taxonomic scope" value="Eukaryota"/>
</dbReference>
<dbReference type="EMBL" id="KB707189">
    <property type="protein sequence ID" value="EMR63633.1"/>
    <property type="molecule type" value="Genomic_DNA"/>
</dbReference>
<keyword evidence="5" id="KW-1185">Reference proteome</keyword>
<feature type="domain" description="UBC core" evidence="3">
    <location>
        <begin position="272"/>
        <end position="434"/>
    </location>
</feature>
<dbReference type="PANTHER" id="PTHR46116:SF15">
    <property type="entry name" value="(E3-INDEPENDENT) E2 UBIQUITIN-CONJUGATING ENZYME"/>
    <property type="match status" value="1"/>
</dbReference>
<dbReference type="AlphaFoldDB" id="M7SHB0"/>
<dbReference type="Proteomes" id="UP000012174">
    <property type="component" value="Unassembled WGS sequence"/>
</dbReference>
<keyword evidence="2" id="KW-0833">Ubl conjugation pathway</keyword>
<dbReference type="Gene3D" id="3.10.110.10">
    <property type="entry name" value="Ubiquitin Conjugating Enzyme"/>
    <property type="match status" value="1"/>
</dbReference>
<dbReference type="Pfam" id="PF00179">
    <property type="entry name" value="UQ_con"/>
    <property type="match status" value="1"/>
</dbReference>
<dbReference type="InterPro" id="IPR000608">
    <property type="entry name" value="UBC"/>
</dbReference>
<evidence type="ECO:0000313" key="4">
    <source>
        <dbReference type="EMBL" id="EMR63633.1"/>
    </source>
</evidence>
<dbReference type="InterPro" id="IPR016135">
    <property type="entry name" value="UBQ-conjugating_enzyme/RWD"/>
</dbReference>
<dbReference type="HOGENOM" id="CLU_017402_0_0_1"/>
<reference evidence="5" key="1">
    <citation type="journal article" date="2013" name="Genome Announc.">
        <title>Draft genome sequence of the grapevine dieback fungus Eutypa lata UCR-EL1.</title>
        <authorList>
            <person name="Blanco-Ulate B."/>
            <person name="Rolshausen P.E."/>
            <person name="Cantu D."/>
        </authorList>
    </citation>
    <scope>NUCLEOTIDE SEQUENCE [LARGE SCALE GENOMIC DNA]</scope>
    <source>
        <strain evidence="5">UCR-EL1</strain>
    </source>
</reference>
<dbReference type="SMART" id="SM00212">
    <property type="entry name" value="UBCc"/>
    <property type="match status" value="1"/>
</dbReference>
<dbReference type="OrthoDB" id="47801at2759"/>
<evidence type="ECO:0000259" key="3">
    <source>
        <dbReference type="PROSITE" id="PS50127"/>
    </source>
</evidence>
<sequence length="464" mass="51935">MRSLNVVSKIQDRYLKPSNLPSAIARGVGYGSITDASWDTSSIPHAPKPVETSKQASNEDDPIQEAYFRLVAVLLSQEQQDSTSKAVLPGPLAFIVARSPLMERAASMLRINSIEEASLRCFLYDGMLDFVEALSDHEATARLIYNDHPIYHEKGGSLLDLSFESKKGIPASKIATKDTGTALVTLIGTLIEQARSVLHHAHPHADEFSDIKGQNMIALSMRLHKVSDVINKNKDRFRNEMDITGGDAATVWSVGEWHRQAGVRDIPDQMMFANFSFATLAREVASQVPPRGRMKRLITEISDMMKILIVGTKGTPYEYGFFEFDLFCPLEYPYSPPLMRFLTTNGGSIRFNPNLYEDGKICLSLLGTWSGEPWRPGQSTILQVLVSIQSMILCEQPWYNEPGREHRTNAYMAKHYNNEVRAWTLMHAILPWAESVHADNGVLSEIAPTNVNTTPFWHLTIVPD</sequence>
<dbReference type="PROSITE" id="PS50127">
    <property type="entry name" value="UBC_2"/>
    <property type="match status" value="1"/>
</dbReference>
<evidence type="ECO:0000256" key="1">
    <source>
        <dbReference type="ARBA" id="ARBA00022679"/>
    </source>
</evidence>
<keyword evidence="1" id="KW-0808">Transferase</keyword>
<evidence type="ECO:0000256" key="2">
    <source>
        <dbReference type="ARBA" id="ARBA00022786"/>
    </source>
</evidence>
<dbReference type="GO" id="GO:0061631">
    <property type="term" value="F:ubiquitin conjugating enzyme activity"/>
    <property type="evidence" value="ECO:0007669"/>
    <property type="project" value="TreeGrafter"/>
</dbReference>
<evidence type="ECO:0000313" key="5">
    <source>
        <dbReference type="Proteomes" id="UP000012174"/>
    </source>
</evidence>
<dbReference type="KEGG" id="ela:UCREL1_9388"/>
<protein>
    <submittedName>
        <fullName evidence="4">Putative ubiquitin-conjugating enzyme protein</fullName>
    </submittedName>
</protein>
<name>M7SHB0_EUTLA</name>
<organism evidence="4 5">
    <name type="scientific">Eutypa lata (strain UCR-EL1)</name>
    <name type="common">Grapevine dieback disease fungus</name>
    <name type="synonym">Eutypa armeniacae</name>
    <dbReference type="NCBI Taxonomy" id="1287681"/>
    <lineage>
        <taxon>Eukaryota</taxon>
        <taxon>Fungi</taxon>
        <taxon>Dikarya</taxon>
        <taxon>Ascomycota</taxon>
        <taxon>Pezizomycotina</taxon>
        <taxon>Sordariomycetes</taxon>
        <taxon>Xylariomycetidae</taxon>
        <taxon>Xylariales</taxon>
        <taxon>Diatrypaceae</taxon>
        <taxon>Eutypa</taxon>
    </lineage>
</organism>
<proteinExistence type="predicted"/>
<gene>
    <name evidence="4" type="ORF">UCREL1_9388</name>
</gene>
<accession>M7SHB0</accession>
<dbReference type="PANTHER" id="PTHR46116">
    <property type="entry name" value="(E3-INDEPENDENT) E2 UBIQUITIN-CONJUGATING ENZYME"/>
    <property type="match status" value="1"/>
</dbReference>
<dbReference type="STRING" id="1287681.M7SHB0"/>
<dbReference type="SUPFAM" id="SSF54495">
    <property type="entry name" value="UBC-like"/>
    <property type="match status" value="1"/>
</dbReference>